<dbReference type="SUPFAM" id="SSF54862">
    <property type="entry name" value="4Fe-4S ferredoxins"/>
    <property type="match status" value="1"/>
</dbReference>
<dbReference type="AlphaFoldDB" id="A0A2N3PMQ3"/>
<feature type="domain" description="4Fe-4S ferredoxin-type" evidence="8">
    <location>
        <begin position="97"/>
        <end position="126"/>
    </location>
</feature>
<protein>
    <recommendedName>
        <fullName evidence="8">4Fe-4S ferredoxin-type domain-containing protein</fullName>
    </recommendedName>
</protein>
<comment type="cofactor">
    <cofactor evidence="1">
        <name>[4Fe-4S] cluster</name>
        <dbReference type="ChEBI" id="CHEBI:49883"/>
    </cofactor>
</comment>
<dbReference type="NCBIfam" id="TIGR02179">
    <property type="entry name" value="PorD_KorD"/>
    <property type="match status" value="1"/>
</dbReference>
<evidence type="ECO:0000256" key="3">
    <source>
        <dbReference type="ARBA" id="ARBA00022723"/>
    </source>
</evidence>
<dbReference type="PROSITE" id="PS51379">
    <property type="entry name" value="4FE4S_FER_2"/>
    <property type="match status" value="2"/>
</dbReference>
<keyword evidence="3" id="KW-0479">Metal-binding</keyword>
<dbReference type="InterPro" id="IPR017896">
    <property type="entry name" value="4Fe4S_Fe-S-bd"/>
</dbReference>
<sequence>MSRPSGADGRSVALRRKRGTPRGDMVMAERRTAACSLRAGGSVSDGWPLAPQLDAGHLTSSNSGWRTRWPEITVACTRCGLCFLYCPDGAIAKEGDGTPRVAPDWCKGCGVCAVECPKGAIEMRDERKGRIER</sequence>
<evidence type="ECO:0000313" key="10">
    <source>
        <dbReference type="Proteomes" id="UP000233293"/>
    </source>
</evidence>
<feature type="region of interest" description="Disordered" evidence="7">
    <location>
        <begin position="1"/>
        <end position="23"/>
    </location>
</feature>
<feature type="domain" description="4Fe-4S ferredoxin-type" evidence="8">
    <location>
        <begin position="65"/>
        <end position="96"/>
    </location>
</feature>
<evidence type="ECO:0000313" key="9">
    <source>
        <dbReference type="EMBL" id="PKU21670.1"/>
    </source>
</evidence>
<dbReference type="PANTHER" id="PTHR43724">
    <property type="entry name" value="PYRUVATE SYNTHASE SUBUNIT PORD"/>
    <property type="match status" value="1"/>
</dbReference>
<dbReference type="Pfam" id="PF12838">
    <property type="entry name" value="Fer4_7"/>
    <property type="match status" value="1"/>
</dbReference>
<accession>A0A2N3PMQ3</accession>
<keyword evidence="4" id="KW-0677">Repeat</keyword>
<gene>
    <name evidence="9" type="ORF">CWS72_25440</name>
</gene>
<evidence type="ECO:0000259" key="8">
    <source>
        <dbReference type="PROSITE" id="PS51379"/>
    </source>
</evidence>
<dbReference type="PANTHER" id="PTHR43724:SF1">
    <property type="entry name" value="PYRUVATE SYNTHASE SUBUNIT PORD"/>
    <property type="match status" value="1"/>
</dbReference>
<dbReference type="GO" id="GO:0016625">
    <property type="term" value="F:oxidoreductase activity, acting on the aldehyde or oxo group of donors, iron-sulfur protein as acceptor"/>
    <property type="evidence" value="ECO:0007669"/>
    <property type="project" value="InterPro"/>
</dbReference>
<keyword evidence="2" id="KW-0004">4Fe-4S</keyword>
<organism evidence="9 10">
    <name type="scientific">Telmatospirillum siberiense</name>
    <dbReference type="NCBI Taxonomy" id="382514"/>
    <lineage>
        <taxon>Bacteria</taxon>
        <taxon>Pseudomonadati</taxon>
        <taxon>Pseudomonadota</taxon>
        <taxon>Alphaproteobacteria</taxon>
        <taxon>Rhodospirillales</taxon>
        <taxon>Rhodospirillaceae</taxon>
        <taxon>Telmatospirillum</taxon>
    </lineage>
</organism>
<keyword evidence="5" id="KW-0408">Iron</keyword>
<dbReference type="InterPro" id="IPR017900">
    <property type="entry name" value="4Fe4S_Fe_S_CS"/>
</dbReference>
<dbReference type="EMBL" id="PIUM01000047">
    <property type="protein sequence ID" value="PKU21670.1"/>
    <property type="molecule type" value="Genomic_DNA"/>
</dbReference>
<evidence type="ECO:0000256" key="7">
    <source>
        <dbReference type="SAM" id="MobiDB-lite"/>
    </source>
</evidence>
<comment type="caution">
    <text evidence="9">The sequence shown here is derived from an EMBL/GenBank/DDBJ whole genome shotgun (WGS) entry which is preliminary data.</text>
</comment>
<dbReference type="GO" id="GO:0051539">
    <property type="term" value="F:4 iron, 4 sulfur cluster binding"/>
    <property type="evidence" value="ECO:0007669"/>
    <property type="project" value="UniProtKB-KW"/>
</dbReference>
<evidence type="ECO:0000256" key="4">
    <source>
        <dbReference type="ARBA" id="ARBA00022737"/>
    </source>
</evidence>
<dbReference type="PROSITE" id="PS00198">
    <property type="entry name" value="4FE4S_FER_1"/>
    <property type="match status" value="1"/>
</dbReference>
<evidence type="ECO:0000256" key="1">
    <source>
        <dbReference type="ARBA" id="ARBA00001966"/>
    </source>
</evidence>
<evidence type="ECO:0000256" key="5">
    <source>
        <dbReference type="ARBA" id="ARBA00023004"/>
    </source>
</evidence>
<proteinExistence type="predicted"/>
<dbReference type="InterPro" id="IPR011898">
    <property type="entry name" value="PorD_KorD"/>
</dbReference>
<dbReference type="GO" id="GO:0046872">
    <property type="term" value="F:metal ion binding"/>
    <property type="evidence" value="ECO:0007669"/>
    <property type="project" value="UniProtKB-KW"/>
</dbReference>
<evidence type="ECO:0000256" key="6">
    <source>
        <dbReference type="ARBA" id="ARBA00023014"/>
    </source>
</evidence>
<reference evidence="10" key="1">
    <citation type="submission" date="2017-12" db="EMBL/GenBank/DDBJ databases">
        <title>Draft genome sequence of Telmatospirillum siberiense 26-4b1T, an acidotolerant peatland alphaproteobacterium potentially involved in sulfur cycling.</title>
        <authorList>
            <person name="Hausmann B."/>
            <person name="Pjevac P."/>
            <person name="Schreck K."/>
            <person name="Herbold C.W."/>
            <person name="Daims H."/>
            <person name="Wagner M."/>
            <person name="Pester M."/>
            <person name="Loy A."/>
        </authorList>
    </citation>
    <scope>NUCLEOTIDE SEQUENCE [LARGE SCALE GENOMIC DNA]</scope>
    <source>
        <strain evidence="10">26-4b1</strain>
    </source>
</reference>
<keyword evidence="10" id="KW-1185">Reference proteome</keyword>
<dbReference type="Gene3D" id="3.30.70.20">
    <property type="match status" value="1"/>
</dbReference>
<evidence type="ECO:0000256" key="2">
    <source>
        <dbReference type="ARBA" id="ARBA00022485"/>
    </source>
</evidence>
<name>A0A2N3PMQ3_9PROT</name>
<dbReference type="Proteomes" id="UP000233293">
    <property type="component" value="Unassembled WGS sequence"/>
</dbReference>
<keyword evidence="6" id="KW-0411">Iron-sulfur</keyword>